<sequence>LQSMNEQQDFPDREWLIAQGLEERFADIYREQAKRIFEA</sequence>
<name>A0A0F9IQX8_9ZZZZ</name>
<dbReference type="EMBL" id="LAZR01013357">
    <property type="protein sequence ID" value="KKM22334.1"/>
    <property type="molecule type" value="Genomic_DNA"/>
</dbReference>
<protein>
    <submittedName>
        <fullName evidence="1">Uncharacterized protein</fullName>
    </submittedName>
</protein>
<reference evidence="1" key="1">
    <citation type="journal article" date="2015" name="Nature">
        <title>Complex archaea that bridge the gap between prokaryotes and eukaryotes.</title>
        <authorList>
            <person name="Spang A."/>
            <person name="Saw J.H."/>
            <person name="Jorgensen S.L."/>
            <person name="Zaremba-Niedzwiedzka K."/>
            <person name="Martijn J."/>
            <person name="Lind A.E."/>
            <person name="van Eijk R."/>
            <person name="Schleper C."/>
            <person name="Guy L."/>
            <person name="Ettema T.J."/>
        </authorList>
    </citation>
    <scope>NUCLEOTIDE SEQUENCE</scope>
</reference>
<comment type="caution">
    <text evidence="1">The sequence shown here is derived from an EMBL/GenBank/DDBJ whole genome shotgun (WGS) entry which is preliminary data.</text>
</comment>
<dbReference type="AlphaFoldDB" id="A0A0F9IQX8"/>
<evidence type="ECO:0000313" key="1">
    <source>
        <dbReference type="EMBL" id="KKM22334.1"/>
    </source>
</evidence>
<gene>
    <name evidence="1" type="ORF">LCGC14_1626440</name>
</gene>
<feature type="non-terminal residue" evidence="1">
    <location>
        <position position="1"/>
    </location>
</feature>
<accession>A0A0F9IQX8</accession>
<organism evidence="1">
    <name type="scientific">marine sediment metagenome</name>
    <dbReference type="NCBI Taxonomy" id="412755"/>
    <lineage>
        <taxon>unclassified sequences</taxon>
        <taxon>metagenomes</taxon>
        <taxon>ecological metagenomes</taxon>
    </lineage>
</organism>
<proteinExistence type="predicted"/>